<evidence type="ECO:0000256" key="8">
    <source>
        <dbReference type="ARBA" id="ARBA00022723"/>
    </source>
</evidence>
<keyword evidence="12" id="KW-0413">Isomerase</keyword>
<evidence type="ECO:0000256" key="4">
    <source>
        <dbReference type="ARBA" id="ARBA00008703"/>
    </source>
</evidence>
<dbReference type="PROSITE" id="PS51918">
    <property type="entry name" value="RADICAL_SAM"/>
    <property type="match status" value="1"/>
</dbReference>
<evidence type="ECO:0000256" key="11">
    <source>
        <dbReference type="ARBA" id="ARBA00023014"/>
    </source>
</evidence>
<dbReference type="Pfam" id="PF04055">
    <property type="entry name" value="Radical_SAM"/>
    <property type="match status" value="1"/>
</dbReference>
<accession>A0ABP9ZWK6</accession>
<gene>
    <name evidence="15" type="primary">epmB</name>
    <name evidence="15" type="ORF">NBRC116585_06440</name>
</gene>
<keyword evidence="10" id="KW-0408">Iron</keyword>
<keyword evidence="7" id="KW-0949">S-adenosyl-L-methionine</keyword>
<evidence type="ECO:0000313" key="15">
    <source>
        <dbReference type="EMBL" id="GAA6144527.1"/>
    </source>
</evidence>
<dbReference type="NCBIfam" id="TIGR00238">
    <property type="entry name" value="KamA family radical SAM protein"/>
    <property type="match status" value="1"/>
</dbReference>
<dbReference type="SFLD" id="SFLDF00314">
    <property type="entry name" value="L-lysine_2_3-aminomutase_(yjeK"/>
    <property type="match status" value="1"/>
</dbReference>
<reference evidence="15 16" key="1">
    <citation type="submission" date="2024-04" db="EMBL/GenBank/DDBJ databases">
        <title>Draft genome sequence of Thalassolituus maritimus NBRC 116585.</title>
        <authorList>
            <person name="Miyakawa T."/>
            <person name="Kusuya Y."/>
            <person name="Miura T."/>
        </authorList>
    </citation>
    <scope>NUCLEOTIDE SEQUENCE [LARGE SCALE GENOMIC DNA]</scope>
    <source>
        <strain evidence="15 16">5NW40-0001</strain>
    </source>
</reference>
<dbReference type="PANTHER" id="PTHR30538">
    <property type="entry name" value="LYSINE 2,3-AMINOMUTASE-RELATED"/>
    <property type="match status" value="1"/>
</dbReference>
<dbReference type="InterPro" id="IPR003739">
    <property type="entry name" value="Lys_aminomutase/Glu_NH3_mut"/>
</dbReference>
<comment type="similarity">
    <text evidence="4">Belongs to the radical SAM superfamily. KamA family.</text>
</comment>
<dbReference type="InterPro" id="IPR013785">
    <property type="entry name" value="Aldolase_TIM"/>
</dbReference>
<sequence length="330" mass="37168">MQDWQQILAASFRDASALLEYLDIDARHALPDDHPALTFPVLVPVTLANQMQRGDINDPLLRQVLPIHSEGELPDMPGFSLDPLGEQDTNVCKGIIHKYHGRVLLLTATTCAINCRYCFRRHFDYKDNRLSRKQRLEALSYIAADNSISEVILSGGDPLMLSDETIAELVSGIEKISHVRRIRIHSRLPVVIPQRLTQKLQDILSQSNCQTSLVLHTNHGNELTPEHKERLLNLRNSGVTLLNQSVLLKGVNDDLSILTELSEKLFTMGVLPYYLHLADKVIGAHHFVVSDTEAAALYLQVRERLPGYLVPQLVREIPGEPYKQPYPVMA</sequence>
<evidence type="ECO:0000256" key="13">
    <source>
        <dbReference type="ARBA" id="ARBA00030756"/>
    </source>
</evidence>
<evidence type="ECO:0000256" key="6">
    <source>
        <dbReference type="ARBA" id="ARBA00022485"/>
    </source>
</evidence>
<comment type="cofactor">
    <cofactor evidence="2">
        <name>pyridoxal 5'-phosphate</name>
        <dbReference type="ChEBI" id="CHEBI:597326"/>
    </cofactor>
</comment>
<evidence type="ECO:0000256" key="7">
    <source>
        <dbReference type="ARBA" id="ARBA00022691"/>
    </source>
</evidence>
<evidence type="ECO:0000256" key="1">
    <source>
        <dbReference type="ARBA" id="ARBA00001352"/>
    </source>
</evidence>
<evidence type="ECO:0000259" key="14">
    <source>
        <dbReference type="PROSITE" id="PS51918"/>
    </source>
</evidence>
<dbReference type="Proteomes" id="UP001481413">
    <property type="component" value="Unassembled WGS sequence"/>
</dbReference>
<dbReference type="EMBL" id="BAABWH010000001">
    <property type="protein sequence ID" value="GAA6144527.1"/>
    <property type="molecule type" value="Genomic_DNA"/>
</dbReference>
<dbReference type="Gene3D" id="3.20.20.70">
    <property type="entry name" value="Aldolase class I"/>
    <property type="match status" value="1"/>
</dbReference>
<keyword evidence="16" id="KW-1185">Reference proteome</keyword>
<dbReference type="SUPFAM" id="SSF102114">
    <property type="entry name" value="Radical SAM enzymes"/>
    <property type="match status" value="1"/>
</dbReference>
<keyword evidence="11" id="KW-0411">Iron-sulfur</keyword>
<evidence type="ECO:0000256" key="10">
    <source>
        <dbReference type="ARBA" id="ARBA00023004"/>
    </source>
</evidence>
<evidence type="ECO:0000256" key="9">
    <source>
        <dbReference type="ARBA" id="ARBA00022898"/>
    </source>
</evidence>
<dbReference type="InterPro" id="IPR058240">
    <property type="entry name" value="rSAM_sf"/>
</dbReference>
<organism evidence="15 16">
    <name type="scientific">Thalassolituus maritimus</name>
    <dbReference type="NCBI Taxonomy" id="484498"/>
    <lineage>
        <taxon>Bacteria</taxon>
        <taxon>Pseudomonadati</taxon>
        <taxon>Pseudomonadota</taxon>
        <taxon>Gammaproteobacteria</taxon>
        <taxon>Oceanospirillales</taxon>
        <taxon>Oceanospirillaceae</taxon>
        <taxon>Thalassolituus</taxon>
    </lineage>
</organism>
<name>A0ABP9ZWK6_9GAMM</name>
<protein>
    <recommendedName>
        <fullName evidence="5">L-lysine 2,3-aminomutase</fullName>
    </recommendedName>
    <alternativeName>
        <fullName evidence="13">EF-P post-translational modification enzyme B</fullName>
    </alternativeName>
</protein>
<comment type="catalytic activity">
    <reaction evidence="1">
        <text>L-lysine = D-beta-lysine</text>
        <dbReference type="Rhea" id="RHEA:44148"/>
        <dbReference type="ChEBI" id="CHEBI:32551"/>
        <dbReference type="ChEBI" id="CHEBI:84138"/>
    </reaction>
</comment>
<evidence type="ECO:0000256" key="3">
    <source>
        <dbReference type="ARBA" id="ARBA00001966"/>
    </source>
</evidence>
<keyword evidence="6" id="KW-0004">4Fe-4S</keyword>
<dbReference type="CDD" id="cd01335">
    <property type="entry name" value="Radical_SAM"/>
    <property type="match status" value="1"/>
</dbReference>
<dbReference type="InterPro" id="IPR022462">
    <property type="entry name" value="EpmB"/>
</dbReference>
<dbReference type="PIRSF" id="PIRSF004911">
    <property type="entry name" value="DUF160"/>
    <property type="match status" value="1"/>
</dbReference>
<comment type="cofactor">
    <cofactor evidence="3">
        <name>[4Fe-4S] cluster</name>
        <dbReference type="ChEBI" id="CHEBI:49883"/>
    </cofactor>
</comment>
<keyword evidence="8" id="KW-0479">Metal-binding</keyword>
<proteinExistence type="inferred from homology"/>
<keyword evidence="9" id="KW-0663">Pyridoxal phosphate</keyword>
<dbReference type="SFLD" id="SFLDG01070">
    <property type="entry name" value="PLP-dependent"/>
    <property type="match status" value="1"/>
</dbReference>
<evidence type="ECO:0000313" key="16">
    <source>
        <dbReference type="Proteomes" id="UP001481413"/>
    </source>
</evidence>
<evidence type="ECO:0000256" key="12">
    <source>
        <dbReference type="ARBA" id="ARBA00023235"/>
    </source>
</evidence>
<evidence type="ECO:0000256" key="2">
    <source>
        <dbReference type="ARBA" id="ARBA00001933"/>
    </source>
</evidence>
<comment type="caution">
    <text evidence="15">The sequence shown here is derived from an EMBL/GenBank/DDBJ whole genome shotgun (WGS) entry which is preliminary data.</text>
</comment>
<dbReference type="SFLD" id="SFLDS00029">
    <property type="entry name" value="Radical_SAM"/>
    <property type="match status" value="1"/>
</dbReference>
<dbReference type="PANTHER" id="PTHR30538:SF1">
    <property type="entry name" value="L-LYSINE 2,3-AMINOMUTASE"/>
    <property type="match status" value="1"/>
</dbReference>
<evidence type="ECO:0000256" key="5">
    <source>
        <dbReference type="ARBA" id="ARBA00022363"/>
    </source>
</evidence>
<dbReference type="NCBIfam" id="TIGR03821">
    <property type="entry name" value="EFP_modif_epmB"/>
    <property type="match status" value="1"/>
</dbReference>
<feature type="domain" description="Radical SAM core" evidence="14">
    <location>
        <begin position="97"/>
        <end position="320"/>
    </location>
</feature>
<dbReference type="InterPro" id="IPR007197">
    <property type="entry name" value="rSAM"/>
</dbReference>